<dbReference type="EMBL" id="BK016139">
    <property type="protein sequence ID" value="DAF97947.1"/>
    <property type="molecule type" value="Genomic_DNA"/>
</dbReference>
<protein>
    <submittedName>
        <fullName evidence="2">DnaB-like replicative helicase</fullName>
    </submittedName>
</protein>
<dbReference type="Pfam" id="PF03796">
    <property type="entry name" value="DnaB_C"/>
    <property type="match status" value="1"/>
</dbReference>
<reference evidence="2" key="1">
    <citation type="journal article" date="2021" name="Proc. Natl. Acad. Sci. U.S.A.">
        <title>A Catalog of Tens of Thousands of Viruses from Human Metagenomes Reveals Hidden Associations with Chronic Diseases.</title>
        <authorList>
            <person name="Tisza M.J."/>
            <person name="Buck C.B."/>
        </authorList>
    </citation>
    <scope>NUCLEOTIDE SEQUENCE</scope>
    <source>
        <strain evidence="2">CtpyK9</strain>
    </source>
</reference>
<keyword evidence="2" id="KW-0378">Hydrolase</keyword>
<dbReference type="InterPro" id="IPR007694">
    <property type="entry name" value="DNA_helicase_DnaB-like_C"/>
</dbReference>
<dbReference type="SUPFAM" id="SSF52540">
    <property type="entry name" value="P-loop containing nucleoside triphosphate hydrolases"/>
    <property type="match status" value="1"/>
</dbReference>
<feature type="domain" description="SF4 helicase" evidence="1">
    <location>
        <begin position="145"/>
        <end position="404"/>
    </location>
</feature>
<proteinExistence type="predicted"/>
<keyword evidence="2" id="KW-0067">ATP-binding</keyword>
<dbReference type="PROSITE" id="PS51199">
    <property type="entry name" value="SF4_HELICASE"/>
    <property type="match status" value="1"/>
</dbReference>
<dbReference type="Gene3D" id="3.40.50.300">
    <property type="entry name" value="P-loop containing nucleotide triphosphate hydrolases"/>
    <property type="match status" value="1"/>
</dbReference>
<sequence>METQTAHALIGSALAGAEETAATALVSPAMLPPGCDALWSLIREAWDAGRQPTPEALRSAAPARAALILDCLHASVNPAEADYLACRILEAHDRERLRNHLLRMGQLLDGDTPTEEVAALCAEPPSATQEPRAVRVGDALQAWWEDDGGRGVGTPWYSYNEIVGSLRSGGLHIVGARPAVGKTLYALMLARGAAAGGVPVRYVSLEMTARELAPRLIAQAGRLPLDAIAGRQLADEHVRPILADTIRALRSLPLTIADEASQSVEAIAAGTRAAHHRGECGFLIVDHMQLIEASDSRRSLRETVTAQSRALKGLAMQLDIPVVVLSQLSRALEGEERPPRMSDLRESGSLEQDADTVTLLSMPTVGGEVDRRRLMVELAKNRAGKTGTTTLARVPEMALLEELA</sequence>
<dbReference type="GO" id="GO:0003678">
    <property type="term" value="F:DNA helicase activity"/>
    <property type="evidence" value="ECO:0007669"/>
    <property type="project" value="InterPro"/>
</dbReference>
<dbReference type="GO" id="GO:0005524">
    <property type="term" value="F:ATP binding"/>
    <property type="evidence" value="ECO:0007669"/>
    <property type="project" value="InterPro"/>
</dbReference>
<organism evidence="2">
    <name type="scientific">Siphoviridae sp. ctpyK9</name>
    <dbReference type="NCBI Taxonomy" id="2825679"/>
    <lineage>
        <taxon>Viruses</taxon>
        <taxon>Duplodnaviria</taxon>
        <taxon>Heunggongvirae</taxon>
        <taxon>Uroviricota</taxon>
        <taxon>Caudoviricetes</taxon>
    </lineage>
</organism>
<evidence type="ECO:0000313" key="2">
    <source>
        <dbReference type="EMBL" id="DAF97947.1"/>
    </source>
</evidence>
<dbReference type="GO" id="GO:0006260">
    <property type="term" value="P:DNA replication"/>
    <property type="evidence" value="ECO:0007669"/>
    <property type="project" value="InterPro"/>
</dbReference>
<dbReference type="PANTHER" id="PTHR30153">
    <property type="entry name" value="REPLICATIVE DNA HELICASE DNAB"/>
    <property type="match status" value="1"/>
</dbReference>
<keyword evidence="2" id="KW-0347">Helicase</keyword>
<keyword evidence="2" id="KW-0547">Nucleotide-binding</keyword>
<accession>A0A8S5UU23</accession>
<dbReference type="InterPro" id="IPR027417">
    <property type="entry name" value="P-loop_NTPase"/>
</dbReference>
<name>A0A8S5UU23_9CAUD</name>
<evidence type="ECO:0000259" key="1">
    <source>
        <dbReference type="PROSITE" id="PS51199"/>
    </source>
</evidence>
<dbReference type="PANTHER" id="PTHR30153:SF2">
    <property type="entry name" value="REPLICATIVE DNA HELICASE"/>
    <property type="match status" value="1"/>
</dbReference>